<dbReference type="EMBL" id="CP090175">
    <property type="protein sequence ID" value="UJO24850.1"/>
    <property type="molecule type" value="Genomic_DNA"/>
</dbReference>
<evidence type="ECO:0000313" key="2">
    <source>
        <dbReference type="EMBL" id="UJO24850.1"/>
    </source>
</evidence>
<dbReference type="KEGG" id="ffu:CLAFUR5_14493"/>
<dbReference type="AlphaFoldDB" id="A0A9Q8UWC6"/>
<dbReference type="RefSeq" id="XP_047769216.1">
    <property type="nucleotide sequence ID" value="XM_047913641.1"/>
</dbReference>
<gene>
    <name evidence="2" type="ORF">CLAFUR5_14493</name>
</gene>
<accession>A0A9Q8UWC6</accession>
<feature type="region of interest" description="Disordered" evidence="1">
    <location>
        <begin position="21"/>
        <end position="50"/>
    </location>
</feature>
<reference evidence="2" key="2">
    <citation type="journal article" date="2022" name="Microb. Genom.">
        <title>A chromosome-scale genome assembly of the tomato pathogen Cladosporium fulvum reveals a compartmentalized genome architecture and the presence of a dispensable chromosome.</title>
        <authorList>
            <person name="Zaccaron A.Z."/>
            <person name="Chen L.H."/>
            <person name="Samaras A."/>
            <person name="Stergiopoulos I."/>
        </authorList>
    </citation>
    <scope>NUCLEOTIDE SEQUENCE</scope>
    <source>
        <strain evidence="2">Race5_Kim</strain>
    </source>
</reference>
<keyword evidence="3" id="KW-1185">Reference proteome</keyword>
<evidence type="ECO:0000256" key="1">
    <source>
        <dbReference type="SAM" id="MobiDB-lite"/>
    </source>
</evidence>
<dbReference type="GeneID" id="71994371"/>
<evidence type="ECO:0000313" key="3">
    <source>
        <dbReference type="Proteomes" id="UP000756132"/>
    </source>
</evidence>
<feature type="compositionally biased region" description="Basic and acidic residues" evidence="1">
    <location>
        <begin position="31"/>
        <end position="41"/>
    </location>
</feature>
<protein>
    <submittedName>
        <fullName evidence="2">Uncharacterized protein</fullName>
    </submittedName>
</protein>
<sequence>MPPDIAVGSIKRVRQVSADNIVVQQAPKRAKRDEQPDERLSPGDLGLPRHPAYHPSAARLEKTLIDYIDRTLSLVGELEGPGHTNREL</sequence>
<dbReference type="Proteomes" id="UP000756132">
    <property type="component" value="Chromosome 13"/>
</dbReference>
<proteinExistence type="predicted"/>
<organism evidence="2 3">
    <name type="scientific">Passalora fulva</name>
    <name type="common">Tomato leaf mold</name>
    <name type="synonym">Cladosporium fulvum</name>
    <dbReference type="NCBI Taxonomy" id="5499"/>
    <lineage>
        <taxon>Eukaryota</taxon>
        <taxon>Fungi</taxon>
        <taxon>Dikarya</taxon>
        <taxon>Ascomycota</taxon>
        <taxon>Pezizomycotina</taxon>
        <taxon>Dothideomycetes</taxon>
        <taxon>Dothideomycetidae</taxon>
        <taxon>Mycosphaerellales</taxon>
        <taxon>Mycosphaerellaceae</taxon>
        <taxon>Fulvia</taxon>
    </lineage>
</organism>
<name>A0A9Q8UWC6_PASFU</name>
<reference evidence="2" key="1">
    <citation type="submission" date="2021-12" db="EMBL/GenBank/DDBJ databases">
        <authorList>
            <person name="Zaccaron A."/>
            <person name="Stergiopoulos I."/>
        </authorList>
    </citation>
    <scope>NUCLEOTIDE SEQUENCE</scope>
    <source>
        <strain evidence="2">Race5_Kim</strain>
    </source>
</reference>